<accession>A0A699IPR7</accession>
<protein>
    <recommendedName>
        <fullName evidence="2">Retrovirus-related Pol polyprotein from transposon TNT 1-94</fullName>
    </recommendedName>
</protein>
<reference evidence="1" key="1">
    <citation type="journal article" date="2019" name="Sci. Rep.">
        <title>Draft genome of Tanacetum cinerariifolium, the natural source of mosquito coil.</title>
        <authorList>
            <person name="Yamashiro T."/>
            <person name="Shiraishi A."/>
            <person name="Satake H."/>
            <person name="Nakayama K."/>
        </authorList>
    </citation>
    <scope>NUCLEOTIDE SEQUENCE</scope>
</reference>
<dbReference type="EMBL" id="BKCJ010327606">
    <property type="protein sequence ID" value="GEZ81728.1"/>
    <property type="molecule type" value="Genomic_DNA"/>
</dbReference>
<dbReference type="AlphaFoldDB" id="A0A699IPR7"/>
<name>A0A699IPR7_TANCI</name>
<organism evidence="1">
    <name type="scientific">Tanacetum cinerariifolium</name>
    <name type="common">Dalmatian daisy</name>
    <name type="synonym">Chrysanthemum cinerariifolium</name>
    <dbReference type="NCBI Taxonomy" id="118510"/>
    <lineage>
        <taxon>Eukaryota</taxon>
        <taxon>Viridiplantae</taxon>
        <taxon>Streptophyta</taxon>
        <taxon>Embryophyta</taxon>
        <taxon>Tracheophyta</taxon>
        <taxon>Spermatophyta</taxon>
        <taxon>Magnoliopsida</taxon>
        <taxon>eudicotyledons</taxon>
        <taxon>Gunneridae</taxon>
        <taxon>Pentapetalae</taxon>
        <taxon>asterids</taxon>
        <taxon>campanulids</taxon>
        <taxon>Asterales</taxon>
        <taxon>Asteraceae</taxon>
        <taxon>Asteroideae</taxon>
        <taxon>Anthemideae</taxon>
        <taxon>Anthemidinae</taxon>
        <taxon>Tanacetum</taxon>
    </lineage>
</organism>
<evidence type="ECO:0008006" key="2">
    <source>
        <dbReference type="Google" id="ProtNLM"/>
    </source>
</evidence>
<evidence type="ECO:0000313" key="1">
    <source>
        <dbReference type="EMBL" id="GEZ81728.1"/>
    </source>
</evidence>
<comment type="caution">
    <text evidence="1">The sequence shown here is derived from an EMBL/GenBank/DDBJ whole genome shotgun (WGS) entry which is preliminary data.</text>
</comment>
<proteinExistence type="predicted"/>
<gene>
    <name evidence="1" type="ORF">Tci_553701</name>
</gene>
<sequence length="92" mass="10477">MAKQCTQPKRPRNSAWFKDKLMLVKAQEAGQILDEDQLAFIADARITEVQVAQQTIPQNSAFQTKYLDDYDLDCNDISSAKAVLWKIFQAVI</sequence>